<evidence type="ECO:0000313" key="2">
    <source>
        <dbReference type="Proteomes" id="UP001430360"/>
    </source>
</evidence>
<proteinExistence type="predicted"/>
<reference evidence="1" key="2">
    <citation type="journal article" date="2022" name="Syst. Appl. Microbiol.">
        <title>Physiological and genomic characterisation of Luteimonas fraxinea sp. nov., a bacterial species associated with trees tolerant to ash dieback.</title>
        <authorList>
            <person name="Ulrich K."/>
            <person name="Becker R."/>
            <person name="Behrendt U."/>
            <person name="Kube M."/>
            <person name="Schneck V."/>
            <person name="Ulrich A."/>
        </authorList>
    </citation>
    <scope>NUCLEOTIDE SEQUENCE</scope>
    <source>
        <strain evidence="1">A1P009</strain>
    </source>
</reference>
<organism evidence="1 2">
    <name type="scientific">Luteimonas fraxinea</name>
    <dbReference type="NCBI Taxonomy" id="2901869"/>
    <lineage>
        <taxon>Bacteria</taxon>
        <taxon>Pseudomonadati</taxon>
        <taxon>Pseudomonadota</taxon>
        <taxon>Gammaproteobacteria</taxon>
        <taxon>Lysobacterales</taxon>
        <taxon>Lysobacteraceae</taxon>
        <taxon>Luteimonas</taxon>
    </lineage>
</organism>
<dbReference type="Proteomes" id="UP001430360">
    <property type="component" value="Unassembled WGS sequence"/>
</dbReference>
<comment type="caution">
    <text evidence="1">The sequence shown here is derived from an EMBL/GenBank/DDBJ whole genome shotgun (WGS) entry which is preliminary data.</text>
</comment>
<protein>
    <submittedName>
        <fullName evidence="1">Uncharacterized protein</fullName>
    </submittedName>
</protein>
<sequence>MSLRTMLALAVLVAVGWWFSPMSPRVPAPPAHADGISNACPFPPRVQTGAVPLQSPVPHDLKPFALKAGTLTPRAGISIEARLLLRRDYRVGREASLSPTDLALGWGRMREDSVLDRLELGQGGRFYHYRWQGEPPLPPDEIMRSSANMHMIPANAGVARALSKLRAGDDVRIDGWLVDVDAPDGSQWRTSLTREDSGGGACELIYVCAIGPG</sequence>
<accession>A0ABS8UAJ8</accession>
<name>A0ABS8UAJ8_9GAMM</name>
<keyword evidence="2" id="KW-1185">Reference proteome</keyword>
<dbReference type="RefSeq" id="WP_232134414.1">
    <property type="nucleotide sequence ID" value="NZ_CP089507.1"/>
</dbReference>
<dbReference type="EMBL" id="JAJQKU010000001">
    <property type="protein sequence ID" value="MCD9095912.1"/>
    <property type="molecule type" value="Genomic_DNA"/>
</dbReference>
<evidence type="ECO:0000313" key="1">
    <source>
        <dbReference type="EMBL" id="MCD9095912.1"/>
    </source>
</evidence>
<gene>
    <name evidence="1" type="ORF">LTT95_03010</name>
</gene>
<reference evidence="1" key="1">
    <citation type="submission" date="2021-12" db="EMBL/GenBank/DDBJ databases">
        <authorList>
            <person name="Ulrich A."/>
        </authorList>
    </citation>
    <scope>NUCLEOTIDE SEQUENCE</scope>
    <source>
        <strain evidence="1">A1P009</strain>
    </source>
</reference>